<evidence type="ECO:0000313" key="6">
    <source>
        <dbReference type="Proteomes" id="UP000694395"/>
    </source>
</evidence>
<feature type="compositionally biased region" description="Polar residues" evidence="3">
    <location>
        <begin position="291"/>
        <end position="301"/>
    </location>
</feature>
<dbReference type="KEGG" id="omy:110499438"/>
<feature type="compositionally biased region" description="Low complexity" evidence="3">
    <location>
        <begin position="417"/>
        <end position="429"/>
    </location>
</feature>
<dbReference type="RefSeq" id="XP_021432256.2">
    <property type="nucleotide sequence ID" value="XM_021576581.2"/>
</dbReference>
<dbReference type="AlphaFoldDB" id="A0A8C7UJ31"/>
<evidence type="ECO:0000313" key="5">
    <source>
        <dbReference type="Ensembl" id="ENSOMYP00000097437.2"/>
    </source>
</evidence>
<feature type="compositionally biased region" description="Polar residues" evidence="3">
    <location>
        <begin position="535"/>
        <end position="555"/>
    </location>
</feature>
<feature type="compositionally biased region" description="Basic and acidic residues" evidence="3">
    <location>
        <begin position="471"/>
        <end position="491"/>
    </location>
</feature>
<proteinExistence type="predicted"/>
<evidence type="ECO:0000256" key="3">
    <source>
        <dbReference type="SAM" id="MobiDB-lite"/>
    </source>
</evidence>
<dbReference type="PROSITE" id="PS00598">
    <property type="entry name" value="CHROMO_1"/>
    <property type="match status" value="1"/>
</dbReference>
<protein>
    <recommendedName>
        <fullName evidence="4">Chromo domain-containing protein</fullName>
    </recommendedName>
</protein>
<dbReference type="GO" id="GO:0000122">
    <property type="term" value="P:negative regulation of transcription by RNA polymerase II"/>
    <property type="evidence" value="ECO:0007669"/>
    <property type="project" value="TreeGrafter"/>
</dbReference>
<evidence type="ECO:0000256" key="2">
    <source>
        <dbReference type="ARBA" id="ARBA00023242"/>
    </source>
</evidence>
<dbReference type="Proteomes" id="UP000694395">
    <property type="component" value="Chromosome 20"/>
</dbReference>
<reference evidence="5" key="3">
    <citation type="submission" date="2025-09" db="UniProtKB">
        <authorList>
            <consortium name="Ensembl"/>
        </authorList>
    </citation>
    <scope>IDENTIFICATION</scope>
</reference>
<dbReference type="GO" id="GO:0035102">
    <property type="term" value="C:PRC1 complex"/>
    <property type="evidence" value="ECO:0007669"/>
    <property type="project" value="InterPro"/>
</dbReference>
<dbReference type="Gene3D" id="2.40.50.40">
    <property type="match status" value="1"/>
</dbReference>
<feature type="compositionally biased region" description="Basic and acidic residues" evidence="3">
    <location>
        <begin position="80"/>
        <end position="93"/>
    </location>
</feature>
<reference evidence="5" key="1">
    <citation type="submission" date="2020-07" db="EMBL/GenBank/DDBJ databases">
        <title>A long reads based de novo assembly of the rainbow trout Arlee double haploid line genome.</title>
        <authorList>
            <person name="Gao G."/>
            <person name="Palti Y."/>
        </authorList>
    </citation>
    <scope>NUCLEOTIDE SEQUENCE [LARGE SCALE GENOMIC DNA]</scope>
</reference>
<dbReference type="InterPro" id="IPR023779">
    <property type="entry name" value="Chromodomain_CS"/>
</dbReference>
<dbReference type="GeneID" id="110499438"/>
<dbReference type="OrthoDB" id="8192126at2759"/>
<feature type="compositionally biased region" description="Low complexity" evidence="3">
    <location>
        <begin position="256"/>
        <end position="274"/>
    </location>
</feature>
<feature type="compositionally biased region" description="Low complexity" evidence="3">
    <location>
        <begin position="94"/>
        <end position="109"/>
    </location>
</feature>
<dbReference type="Pfam" id="PF00385">
    <property type="entry name" value="Chromo"/>
    <property type="match status" value="1"/>
</dbReference>
<evidence type="ECO:0000256" key="1">
    <source>
        <dbReference type="ARBA" id="ARBA00004123"/>
    </source>
</evidence>
<dbReference type="InterPro" id="IPR042796">
    <property type="entry name" value="CBX2"/>
</dbReference>
<feature type="domain" description="Chromo" evidence="4">
    <location>
        <begin position="10"/>
        <end position="68"/>
    </location>
</feature>
<feature type="compositionally biased region" description="Polar residues" evidence="3">
    <location>
        <begin position="210"/>
        <end position="221"/>
    </location>
</feature>
<dbReference type="PANTHER" id="PTHR46860:SF1">
    <property type="entry name" value="CHROMOBOX PROTEIN HOMOLOG 2"/>
    <property type="match status" value="1"/>
</dbReference>
<dbReference type="GO" id="GO:0000792">
    <property type="term" value="C:heterochromatin"/>
    <property type="evidence" value="ECO:0007669"/>
    <property type="project" value="TreeGrafter"/>
</dbReference>
<keyword evidence="6" id="KW-1185">Reference proteome</keyword>
<feature type="compositionally biased region" description="Basic and acidic residues" evidence="3">
    <location>
        <begin position="190"/>
        <end position="201"/>
    </location>
</feature>
<keyword evidence="2" id="KW-0539">Nucleus</keyword>
<name>A0A8C7UJ31_ONCMY</name>
<feature type="region of interest" description="Disordered" evidence="3">
    <location>
        <begin position="399"/>
        <end position="583"/>
    </location>
</feature>
<dbReference type="PROSITE" id="PS50013">
    <property type="entry name" value="CHROMO_2"/>
    <property type="match status" value="1"/>
</dbReference>
<dbReference type="SUPFAM" id="SSF54160">
    <property type="entry name" value="Chromo domain-like"/>
    <property type="match status" value="1"/>
</dbReference>
<feature type="compositionally biased region" description="Acidic residues" evidence="3">
    <location>
        <begin position="561"/>
        <end position="574"/>
    </location>
</feature>
<dbReference type="Ensembl" id="ENSOMYT00000105834.2">
    <property type="protein sequence ID" value="ENSOMYP00000097437.2"/>
    <property type="gene ID" value="ENSOMYG00000044303.2"/>
</dbReference>
<dbReference type="PANTHER" id="PTHR46860">
    <property type="entry name" value="CHROMOBOX PROTEIN HOMOLOG 2"/>
    <property type="match status" value="1"/>
</dbReference>
<feature type="region of interest" description="Disordered" evidence="3">
    <location>
        <begin position="64"/>
        <end position="387"/>
    </location>
</feature>
<accession>A0A8C7UJ31</accession>
<gene>
    <name evidence="5" type="primary">LOC110499438</name>
</gene>
<feature type="compositionally biased region" description="Basic residues" evidence="3">
    <location>
        <begin position="68"/>
        <end position="79"/>
    </location>
</feature>
<dbReference type="InterPro" id="IPR033773">
    <property type="entry name" value="CBX7_C"/>
</dbReference>
<dbReference type="InterPro" id="IPR016197">
    <property type="entry name" value="Chromo-like_dom_sf"/>
</dbReference>
<organism evidence="5 6">
    <name type="scientific">Oncorhynchus mykiss</name>
    <name type="common">Rainbow trout</name>
    <name type="synonym">Salmo gairdneri</name>
    <dbReference type="NCBI Taxonomy" id="8022"/>
    <lineage>
        <taxon>Eukaryota</taxon>
        <taxon>Metazoa</taxon>
        <taxon>Chordata</taxon>
        <taxon>Craniata</taxon>
        <taxon>Vertebrata</taxon>
        <taxon>Euteleostomi</taxon>
        <taxon>Actinopterygii</taxon>
        <taxon>Neopterygii</taxon>
        <taxon>Teleostei</taxon>
        <taxon>Protacanthopterygii</taxon>
        <taxon>Salmoniformes</taxon>
        <taxon>Salmonidae</taxon>
        <taxon>Salmoninae</taxon>
        <taxon>Oncorhynchus</taxon>
    </lineage>
</organism>
<dbReference type="InterPro" id="IPR023780">
    <property type="entry name" value="Chromo_domain"/>
</dbReference>
<sequence>MEGVTVGHVFDAECILNKRPRKGKFEYLVKWRGWSSKHNSWEPEENILDPRLLAAFHKRAQERELLFRKRGKRPRGRPRKILEPEPTETKSDRSSSSSSSGLSSSPSSSSEEEEEEEEDHRKKAKPGPRLRNLYPVPQKRPQIVVAKNEPVRKKRGRKPLLPELRALRQAKTRPPLPPPSPSRHQQVLRPPREPFKEEPRGGVKKPLQPASFTYTGLSSSRGSRDEVAHQVAAGGAFYQAGASKPGPLNSIWSGRSMSTNTPTPSSLSSSSSLSRPPPPYSKGWSDLKRSLSVSDAGSSNGRAEGFKVASSLKPGMSTSTLCLHSSKTSSGCGGSSTACSPAQRFPAGQRRQQEGPGGQAGMVVQQQGAKPPSSTPPSARDRISQALSLRALNLQSVKRIAPGNGLQGNGTSGTTGVAVSRLSLRSSASPAGKRAGGSIKETHTSSGLNQGLVSGGLGGGALHSGSVTPARVERGERGKDTGAETEREMDNKGPGGVGRGNGRVEKGGSVQAQGGVSTARRGRANGGRQEDRKSGQSLTVNERNSRSGDNSRTLNELSTGDSDDTSSSESEECDSPYPDNNNRARLVSMEMETETDWRPARSLLEHVFVTDVTANFVTVTVKESPTSVGFFNVRNH</sequence>
<dbReference type="GeneTree" id="ENSGT00940000158816"/>
<dbReference type="CDD" id="cd18647">
    <property type="entry name" value="CD_Cbx2"/>
    <property type="match status" value="1"/>
</dbReference>
<feature type="compositionally biased region" description="Gly residues" evidence="3">
    <location>
        <begin position="453"/>
        <end position="462"/>
    </location>
</feature>
<dbReference type="Pfam" id="PF17218">
    <property type="entry name" value="CBX7_C"/>
    <property type="match status" value="1"/>
</dbReference>
<evidence type="ECO:0000259" key="4">
    <source>
        <dbReference type="PROSITE" id="PS50013"/>
    </source>
</evidence>
<feature type="compositionally biased region" description="Low complexity" evidence="3">
    <location>
        <begin position="325"/>
        <end position="350"/>
    </location>
</feature>
<comment type="subcellular location">
    <subcellularLocation>
        <location evidence="1">Nucleus</location>
    </subcellularLocation>
</comment>
<reference evidence="5" key="2">
    <citation type="submission" date="2025-08" db="UniProtKB">
        <authorList>
            <consortium name="Ensembl"/>
        </authorList>
    </citation>
    <scope>IDENTIFICATION</scope>
</reference>
<dbReference type="SMART" id="SM00298">
    <property type="entry name" value="CHROMO"/>
    <property type="match status" value="1"/>
</dbReference>
<dbReference type="InterPro" id="IPR000953">
    <property type="entry name" value="Chromo/chromo_shadow_dom"/>
</dbReference>